<organism evidence="2 3">
    <name type="scientific">Trichogramma kaykai</name>
    <dbReference type="NCBI Taxonomy" id="54128"/>
    <lineage>
        <taxon>Eukaryota</taxon>
        <taxon>Metazoa</taxon>
        <taxon>Ecdysozoa</taxon>
        <taxon>Arthropoda</taxon>
        <taxon>Hexapoda</taxon>
        <taxon>Insecta</taxon>
        <taxon>Pterygota</taxon>
        <taxon>Neoptera</taxon>
        <taxon>Endopterygota</taxon>
        <taxon>Hymenoptera</taxon>
        <taxon>Apocrita</taxon>
        <taxon>Proctotrupomorpha</taxon>
        <taxon>Chalcidoidea</taxon>
        <taxon>Trichogrammatidae</taxon>
        <taxon>Trichogramma</taxon>
    </lineage>
</organism>
<dbReference type="SUPFAM" id="SSF47616">
    <property type="entry name" value="GST C-terminal domain-like"/>
    <property type="match status" value="1"/>
</dbReference>
<evidence type="ECO:0000313" key="2">
    <source>
        <dbReference type="EMBL" id="KAL3386704.1"/>
    </source>
</evidence>
<reference evidence="2 3" key="1">
    <citation type="journal article" date="2024" name="bioRxiv">
        <title>A reference genome for Trichogramma kaykai: A tiny desert-dwelling parasitoid wasp with competing sex-ratio distorters.</title>
        <authorList>
            <person name="Culotta J."/>
            <person name="Lindsey A.R."/>
        </authorList>
    </citation>
    <scope>NUCLEOTIDE SEQUENCE [LARGE SCALE GENOMIC DNA]</scope>
    <source>
        <strain evidence="2 3">KSX58</strain>
    </source>
</reference>
<dbReference type="InterPro" id="IPR036282">
    <property type="entry name" value="Glutathione-S-Trfase_C_sf"/>
</dbReference>
<dbReference type="Pfam" id="PF00043">
    <property type="entry name" value="GST_C"/>
    <property type="match status" value="1"/>
</dbReference>
<dbReference type="PROSITE" id="PS50405">
    <property type="entry name" value="GST_CTER"/>
    <property type="match status" value="1"/>
</dbReference>
<gene>
    <name evidence="2" type="ORF">TKK_017898</name>
</gene>
<dbReference type="Gene3D" id="1.20.1050.10">
    <property type="match status" value="1"/>
</dbReference>
<protein>
    <recommendedName>
        <fullName evidence="1">GST C-terminal domain-containing protein</fullName>
    </recommendedName>
</protein>
<dbReference type="PANTHER" id="PTHR43969:SF9">
    <property type="entry name" value="GLUTATHIONE S TRANSFERASE D10, ISOFORM A-RELATED"/>
    <property type="match status" value="1"/>
</dbReference>
<dbReference type="EMBL" id="JBJJXI010000145">
    <property type="protein sequence ID" value="KAL3386704.1"/>
    <property type="molecule type" value="Genomic_DNA"/>
</dbReference>
<dbReference type="InterPro" id="IPR010987">
    <property type="entry name" value="Glutathione-S-Trfase_C-like"/>
</dbReference>
<evidence type="ECO:0000259" key="1">
    <source>
        <dbReference type="PROSITE" id="PS50405"/>
    </source>
</evidence>
<sequence>MIYLVEKYGKNSRLLPTDPMGRALVNQAMNFDMGNLYKSISSYYFPVLTKQEESHSPEKYEKLKESFSILEQILDEQDFVAGRNLTIADFTVIISVTTAEVFGFYLDKYKNTVKWIDRVKVAVPSYKKIYAEDVDQLKKLKVKMMEN</sequence>
<dbReference type="CDD" id="cd03177">
    <property type="entry name" value="GST_C_Delta_Epsilon"/>
    <property type="match status" value="1"/>
</dbReference>
<proteinExistence type="predicted"/>
<evidence type="ECO:0000313" key="3">
    <source>
        <dbReference type="Proteomes" id="UP001627154"/>
    </source>
</evidence>
<name>A0ABD2W1H6_9HYME</name>
<dbReference type="Proteomes" id="UP001627154">
    <property type="component" value="Unassembled WGS sequence"/>
</dbReference>
<accession>A0ABD2W1H6</accession>
<dbReference type="FunFam" id="1.20.1050.10:FF:000007">
    <property type="entry name" value="Glutathione S-transferase 1-1"/>
    <property type="match status" value="1"/>
</dbReference>
<feature type="domain" description="GST C-terminal" evidence="1">
    <location>
        <begin position="18"/>
        <end position="142"/>
    </location>
</feature>
<comment type="caution">
    <text evidence="2">The sequence shown here is derived from an EMBL/GenBank/DDBJ whole genome shotgun (WGS) entry which is preliminary data.</text>
</comment>
<dbReference type="AlphaFoldDB" id="A0ABD2W1H6"/>
<dbReference type="InterPro" id="IPR004046">
    <property type="entry name" value="GST_C"/>
</dbReference>
<keyword evidence="3" id="KW-1185">Reference proteome</keyword>
<dbReference type="GO" id="GO:0003824">
    <property type="term" value="F:catalytic activity"/>
    <property type="evidence" value="ECO:0007669"/>
    <property type="project" value="UniProtKB-ARBA"/>
</dbReference>
<dbReference type="PANTHER" id="PTHR43969">
    <property type="entry name" value="GLUTATHIONE S TRANSFERASE D10, ISOFORM A-RELATED"/>
    <property type="match status" value="1"/>
</dbReference>